<dbReference type="Gene3D" id="3.40.50.80">
    <property type="entry name" value="Nucleotide-binding domain of ferredoxin-NADP reductase (FNR) module"/>
    <property type="match status" value="1"/>
</dbReference>
<comment type="catalytic activity">
    <reaction evidence="14 17">
        <text>2 Fe(III)-[cytochrome b5] + NADH = 2 Fe(II)-[cytochrome b5] + NAD(+) + H(+)</text>
        <dbReference type="Rhea" id="RHEA:46680"/>
        <dbReference type="Rhea" id="RHEA-COMP:10438"/>
        <dbReference type="Rhea" id="RHEA-COMP:10439"/>
        <dbReference type="ChEBI" id="CHEBI:15378"/>
        <dbReference type="ChEBI" id="CHEBI:29033"/>
        <dbReference type="ChEBI" id="CHEBI:29034"/>
        <dbReference type="ChEBI" id="CHEBI:57540"/>
        <dbReference type="ChEBI" id="CHEBI:57945"/>
        <dbReference type="EC" id="1.6.2.2"/>
    </reaction>
</comment>
<evidence type="ECO:0000259" key="19">
    <source>
        <dbReference type="PROSITE" id="PS51384"/>
    </source>
</evidence>
<evidence type="ECO:0000256" key="15">
    <source>
        <dbReference type="ARBA" id="ARBA00049138"/>
    </source>
</evidence>
<evidence type="ECO:0000256" key="2">
    <source>
        <dbReference type="ARBA" id="ARBA00004294"/>
    </source>
</evidence>
<evidence type="ECO:0000256" key="10">
    <source>
        <dbReference type="ARBA" id="ARBA00023002"/>
    </source>
</evidence>
<dbReference type="GO" id="GO:0090524">
    <property type="term" value="F:cytochrome-b5 reductase activity, acting on NADH"/>
    <property type="evidence" value="ECO:0007669"/>
    <property type="project" value="UniProtKB-EC"/>
</dbReference>
<dbReference type="CDD" id="cd06183">
    <property type="entry name" value="cyt_b5_reduct_like"/>
    <property type="match status" value="1"/>
</dbReference>
<accession>A0A397UIG6</accession>
<evidence type="ECO:0000256" key="16">
    <source>
        <dbReference type="PIRSR" id="PIRSR601834-1"/>
    </source>
</evidence>
<evidence type="ECO:0000256" key="11">
    <source>
        <dbReference type="ARBA" id="ARBA00023027"/>
    </source>
</evidence>
<dbReference type="Gene3D" id="2.40.30.10">
    <property type="entry name" value="Translation factors"/>
    <property type="match status" value="1"/>
</dbReference>
<evidence type="ECO:0000256" key="9">
    <source>
        <dbReference type="ARBA" id="ARBA00022989"/>
    </source>
</evidence>
<dbReference type="PRINTS" id="PR00371">
    <property type="entry name" value="FPNCR"/>
</dbReference>
<evidence type="ECO:0000256" key="3">
    <source>
        <dbReference type="ARBA" id="ARBA00005156"/>
    </source>
</evidence>
<dbReference type="OrthoDB" id="432685at2759"/>
<keyword evidence="9 18" id="KW-1133">Transmembrane helix</keyword>
<name>A0A397UIG6_9GLOM</name>
<dbReference type="PRINTS" id="PR00406">
    <property type="entry name" value="CYTB5RDTASE"/>
</dbReference>
<feature type="binding site" evidence="16">
    <location>
        <position position="142"/>
    </location>
    <ligand>
        <name>FAD</name>
        <dbReference type="ChEBI" id="CHEBI:57692"/>
    </ligand>
</feature>
<dbReference type="FunFam" id="3.40.50.80:FF:000019">
    <property type="entry name" value="NADH-cytochrome b5 reductase"/>
    <property type="match status" value="1"/>
</dbReference>
<evidence type="ECO:0000256" key="12">
    <source>
        <dbReference type="ARBA" id="ARBA00023128"/>
    </source>
</evidence>
<evidence type="ECO:0000256" key="5">
    <source>
        <dbReference type="ARBA" id="ARBA00022630"/>
    </source>
</evidence>
<dbReference type="SUPFAM" id="SSF63380">
    <property type="entry name" value="Riboflavin synthase domain-like"/>
    <property type="match status" value="1"/>
</dbReference>
<keyword evidence="6 18" id="KW-0812">Transmembrane</keyword>
<keyword evidence="10 17" id="KW-0560">Oxidoreductase</keyword>
<dbReference type="EC" id="1.6.2.2" evidence="17"/>
<comment type="pathway">
    <text evidence="3">Protein modification; peptidyl-diphthamide biosynthesis.</text>
</comment>
<evidence type="ECO:0000256" key="8">
    <source>
        <dbReference type="ARBA" id="ARBA00022827"/>
    </source>
</evidence>
<keyword evidence="7" id="KW-1000">Mitochondrion outer membrane</keyword>
<evidence type="ECO:0000256" key="1">
    <source>
        <dbReference type="ARBA" id="ARBA00001974"/>
    </source>
</evidence>
<comment type="caution">
    <text evidence="20">The sequence shown here is derived from an EMBL/GenBank/DDBJ whole genome shotgun (WGS) entry which is preliminary data.</text>
</comment>
<dbReference type="Pfam" id="PF00970">
    <property type="entry name" value="FAD_binding_6"/>
    <property type="match status" value="1"/>
</dbReference>
<keyword evidence="11 17" id="KW-0520">NAD</keyword>
<dbReference type="AlphaFoldDB" id="A0A397UIG6"/>
<dbReference type="InterPro" id="IPR001834">
    <property type="entry name" value="CBR-like"/>
</dbReference>
<evidence type="ECO:0000313" key="21">
    <source>
        <dbReference type="Proteomes" id="UP000266673"/>
    </source>
</evidence>
<reference evidence="20 21" key="1">
    <citation type="submission" date="2018-06" db="EMBL/GenBank/DDBJ databases">
        <title>Comparative genomics reveals the genomic features of Rhizophagus irregularis, R. cerebriforme, R. diaphanum and Gigaspora rosea, and their symbiotic lifestyle signature.</title>
        <authorList>
            <person name="Morin E."/>
            <person name="San Clemente H."/>
            <person name="Chen E.C.H."/>
            <person name="De La Providencia I."/>
            <person name="Hainaut M."/>
            <person name="Kuo A."/>
            <person name="Kohler A."/>
            <person name="Murat C."/>
            <person name="Tang N."/>
            <person name="Roy S."/>
            <person name="Loubradou J."/>
            <person name="Henrissat B."/>
            <person name="Grigoriev I.V."/>
            <person name="Corradi N."/>
            <person name="Roux C."/>
            <person name="Martin F.M."/>
        </authorList>
    </citation>
    <scope>NUCLEOTIDE SEQUENCE [LARGE SCALE GENOMIC DNA]</scope>
    <source>
        <strain evidence="20 21">DAOM 194757</strain>
    </source>
</reference>
<proteinExistence type="inferred from homology"/>
<evidence type="ECO:0000256" key="4">
    <source>
        <dbReference type="ARBA" id="ARBA00006105"/>
    </source>
</evidence>
<feature type="transmembrane region" description="Helical" evidence="18">
    <location>
        <begin position="29"/>
        <end position="52"/>
    </location>
</feature>
<evidence type="ECO:0000256" key="18">
    <source>
        <dbReference type="SAM" id="Phobius"/>
    </source>
</evidence>
<feature type="domain" description="FAD-binding FR-type" evidence="19">
    <location>
        <begin position="64"/>
        <end position="167"/>
    </location>
</feature>
<feature type="binding site" evidence="16">
    <location>
        <position position="184"/>
    </location>
    <ligand>
        <name>FAD</name>
        <dbReference type="ChEBI" id="CHEBI:57692"/>
    </ligand>
</feature>
<feature type="binding site" evidence="16">
    <location>
        <position position="116"/>
    </location>
    <ligand>
        <name>FAD</name>
        <dbReference type="ChEBI" id="CHEBI:57692"/>
    </ligand>
</feature>
<dbReference type="InterPro" id="IPR008333">
    <property type="entry name" value="Cbr1-like_FAD-bd_dom"/>
</dbReference>
<dbReference type="PANTHER" id="PTHR19370:SF184">
    <property type="entry name" value="NADH-CYTOCHROME B5 REDUCTASE-LIKE"/>
    <property type="match status" value="1"/>
</dbReference>
<dbReference type="InterPro" id="IPR017938">
    <property type="entry name" value="Riboflavin_synthase-like_b-brl"/>
</dbReference>
<dbReference type="InterPro" id="IPR001709">
    <property type="entry name" value="Flavoprot_Pyr_Nucl_cyt_Rdtase"/>
</dbReference>
<sequence length="306" mass="33804">MSFNVITITVSSAAVLGGFYLYSPDLFPIIAALVSVLWTAFAAKAFAAKLFFFDKSKAPVLSPEQWKQFPLLEKIKITHNSALYRFGLPNPDDVLGLPIGQHISIQAEIDGKLIQRSYTPTSSDDDLGHFDLVIKTYPNGNISKWIDGLKVGQTITVKGPKGQFKYKPGLVRALGMIAGGTGITPMLQIIRAICKNPADKTRVSLIFANVTYEDILLKDELDYLADHHKNFTVYYSLDKPHEGWTGGSGFVTPEVIQKNCPRPADDIKILLCGPPPMINAMTKHCEALGYDKPRSISKLVDQVFKF</sequence>
<gene>
    <name evidence="20" type="ORF">C2G38_2209297</name>
</gene>
<evidence type="ECO:0000256" key="14">
    <source>
        <dbReference type="ARBA" id="ARBA00047682"/>
    </source>
</evidence>
<evidence type="ECO:0000256" key="17">
    <source>
        <dbReference type="RuleBase" id="RU361226"/>
    </source>
</evidence>
<dbReference type="InterPro" id="IPR001433">
    <property type="entry name" value="OxRdtase_FAD/NAD-bd"/>
</dbReference>
<evidence type="ECO:0000256" key="6">
    <source>
        <dbReference type="ARBA" id="ARBA00022692"/>
    </source>
</evidence>
<feature type="transmembrane region" description="Helical" evidence="18">
    <location>
        <begin position="5"/>
        <end position="23"/>
    </location>
</feature>
<comment type="similarity">
    <text evidence="4 17">Belongs to the flavoprotein pyridine nucleotide cytochrome reductase family.</text>
</comment>
<keyword evidence="21" id="KW-1185">Reference proteome</keyword>
<feature type="binding site" evidence="16">
    <location>
        <position position="118"/>
    </location>
    <ligand>
        <name>FAD</name>
        <dbReference type="ChEBI" id="CHEBI:57692"/>
    </ligand>
</feature>
<dbReference type="EMBL" id="QKWP01001392">
    <property type="protein sequence ID" value="RIB09301.1"/>
    <property type="molecule type" value="Genomic_DNA"/>
</dbReference>
<dbReference type="Proteomes" id="UP000266673">
    <property type="component" value="Unassembled WGS sequence"/>
</dbReference>
<feature type="binding site" evidence="16">
    <location>
        <position position="143"/>
    </location>
    <ligand>
        <name>FAD</name>
        <dbReference type="ChEBI" id="CHEBI:57692"/>
    </ligand>
</feature>
<evidence type="ECO:0000256" key="7">
    <source>
        <dbReference type="ARBA" id="ARBA00022787"/>
    </source>
</evidence>
<dbReference type="InterPro" id="IPR017927">
    <property type="entry name" value="FAD-bd_FR_type"/>
</dbReference>
<feature type="binding site" evidence="16">
    <location>
        <position position="135"/>
    </location>
    <ligand>
        <name>FAD</name>
        <dbReference type="ChEBI" id="CHEBI:57692"/>
    </ligand>
</feature>
<dbReference type="STRING" id="44941.A0A397UIG6"/>
<dbReference type="PANTHER" id="PTHR19370">
    <property type="entry name" value="NADH-CYTOCHROME B5 REDUCTASE"/>
    <property type="match status" value="1"/>
</dbReference>
<keyword evidence="8 16" id="KW-0274">FAD</keyword>
<dbReference type="FunFam" id="2.40.30.10:FF:000032">
    <property type="entry name" value="NADH-cytochrome b5 reductase"/>
    <property type="match status" value="1"/>
</dbReference>
<keyword evidence="5 16" id="KW-0285">Flavoprotein</keyword>
<feature type="binding site" evidence="16">
    <location>
        <position position="133"/>
    </location>
    <ligand>
        <name>FAD</name>
        <dbReference type="ChEBI" id="CHEBI:57692"/>
    </ligand>
</feature>
<dbReference type="PROSITE" id="PS51384">
    <property type="entry name" value="FAD_FR"/>
    <property type="match status" value="1"/>
</dbReference>
<comment type="catalytic activity">
    <reaction evidence="15">
        <text>2 Fe(3+)-[Dph3] + NADH = 2 Fe(2+)-[Dph3] + NAD(+) + H(+)</text>
        <dbReference type="Rhea" id="RHEA:71231"/>
        <dbReference type="Rhea" id="RHEA-COMP:18002"/>
        <dbReference type="Rhea" id="RHEA-COMP:18003"/>
        <dbReference type="ChEBI" id="CHEBI:15378"/>
        <dbReference type="ChEBI" id="CHEBI:29033"/>
        <dbReference type="ChEBI" id="CHEBI:29034"/>
        <dbReference type="ChEBI" id="CHEBI:57540"/>
        <dbReference type="ChEBI" id="CHEBI:57945"/>
        <dbReference type="ChEBI" id="CHEBI:83228"/>
    </reaction>
    <physiologicalReaction direction="left-to-right" evidence="15">
        <dbReference type="Rhea" id="RHEA:71232"/>
    </physiologicalReaction>
</comment>
<keyword evidence="12" id="KW-0496">Mitochondrion</keyword>
<evidence type="ECO:0000313" key="20">
    <source>
        <dbReference type="EMBL" id="RIB09301.1"/>
    </source>
</evidence>
<comment type="subcellular location">
    <subcellularLocation>
        <location evidence="2">Mitochondrion outer membrane</location>
    </subcellularLocation>
</comment>
<dbReference type="GO" id="GO:0005741">
    <property type="term" value="C:mitochondrial outer membrane"/>
    <property type="evidence" value="ECO:0007669"/>
    <property type="project" value="UniProtKB-SubCell"/>
</dbReference>
<dbReference type="SUPFAM" id="SSF52343">
    <property type="entry name" value="Ferredoxin reductase-like, C-terminal NADP-linked domain"/>
    <property type="match status" value="1"/>
</dbReference>
<evidence type="ECO:0000256" key="13">
    <source>
        <dbReference type="ARBA" id="ARBA00023136"/>
    </source>
</evidence>
<keyword evidence="13 18" id="KW-0472">Membrane</keyword>
<organism evidence="20 21">
    <name type="scientific">Gigaspora rosea</name>
    <dbReference type="NCBI Taxonomy" id="44941"/>
    <lineage>
        <taxon>Eukaryota</taxon>
        <taxon>Fungi</taxon>
        <taxon>Fungi incertae sedis</taxon>
        <taxon>Mucoromycota</taxon>
        <taxon>Glomeromycotina</taxon>
        <taxon>Glomeromycetes</taxon>
        <taxon>Diversisporales</taxon>
        <taxon>Gigasporaceae</taxon>
        <taxon>Gigaspora</taxon>
    </lineage>
</organism>
<comment type="cofactor">
    <cofactor evidence="1 16 17">
        <name>FAD</name>
        <dbReference type="ChEBI" id="CHEBI:57692"/>
    </cofactor>
</comment>
<protein>
    <recommendedName>
        <fullName evidence="17">NADH-cytochrome b5 reductase</fullName>
        <ecNumber evidence="17">1.6.2.2</ecNumber>
    </recommendedName>
</protein>
<dbReference type="Pfam" id="PF00175">
    <property type="entry name" value="NAD_binding_1"/>
    <property type="match status" value="1"/>
</dbReference>
<dbReference type="InterPro" id="IPR039261">
    <property type="entry name" value="FNR_nucleotide-bd"/>
</dbReference>